<evidence type="ECO:0000256" key="1">
    <source>
        <dbReference type="SAM" id="Phobius"/>
    </source>
</evidence>
<dbReference type="Proteomes" id="UP001212841">
    <property type="component" value="Unassembled WGS sequence"/>
</dbReference>
<evidence type="ECO:0000313" key="2">
    <source>
        <dbReference type="EMBL" id="KAJ3057142.1"/>
    </source>
</evidence>
<keyword evidence="3" id="KW-1185">Reference proteome</keyword>
<keyword evidence="1" id="KW-1133">Transmembrane helix</keyword>
<comment type="caution">
    <text evidence="2">The sequence shown here is derived from an EMBL/GenBank/DDBJ whole genome shotgun (WGS) entry which is preliminary data.</text>
</comment>
<dbReference type="EMBL" id="JADGJD010000010">
    <property type="protein sequence ID" value="KAJ3057142.1"/>
    <property type="molecule type" value="Genomic_DNA"/>
</dbReference>
<accession>A0AAD5X8R7</accession>
<organism evidence="2 3">
    <name type="scientific">Rhizophlyctis rosea</name>
    <dbReference type="NCBI Taxonomy" id="64517"/>
    <lineage>
        <taxon>Eukaryota</taxon>
        <taxon>Fungi</taxon>
        <taxon>Fungi incertae sedis</taxon>
        <taxon>Chytridiomycota</taxon>
        <taxon>Chytridiomycota incertae sedis</taxon>
        <taxon>Chytridiomycetes</taxon>
        <taxon>Rhizophlyctidales</taxon>
        <taxon>Rhizophlyctidaceae</taxon>
        <taxon>Rhizophlyctis</taxon>
    </lineage>
</organism>
<evidence type="ECO:0000313" key="3">
    <source>
        <dbReference type="Proteomes" id="UP001212841"/>
    </source>
</evidence>
<sequence length="354" mass="38251">MYATHQQSPQYGNAYDNQYTTHDGSRYGGSGYAASTYTNSNANYNNNSHYGGHGNNGYTQSDAGTVNQANRYGRDASYEGQHTNTNSLLNKGPVYNPVVDPDTVSIRSKEGKTRYCCGCFGSRRACWGTFCGCFLILLAAIGVTIFFLFPRIPTVNTGDPYVPSGEVASRMATQFDASRVNTNFTYQAGPRVTGTLAERSLNLTMGLAIDISVASENYIDIKLTKIKGEGQLLDTNGAPITMDKIKVDAGLDGPTFYKHTTTNITVPVLFSYGMARTLTADDTKVLSVLQSVCGGNGGSFRMLLDVDLTIDLIKWLPNNKGTIPLPQRTISFPCPADLRSAITSLIQGQLPTIG</sequence>
<gene>
    <name evidence="2" type="ORF">HK097_000070</name>
</gene>
<name>A0AAD5X8R7_9FUNG</name>
<protein>
    <submittedName>
        <fullName evidence="2">Uncharacterized protein</fullName>
    </submittedName>
</protein>
<feature type="transmembrane region" description="Helical" evidence="1">
    <location>
        <begin position="127"/>
        <end position="149"/>
    </location>
</feature>
<keyword evidence="1" id="KW-0812">Transmembrane</keyword>
<keyword evidence="1" id="KW-0472">Membrane</keyword>
<reference evidence="2" key="1">
    <citation type="submission" date="2020-05" db="EMBL/GenBank/DDBJ databases">
        <title>Phylogenomic resolution of chytrid fungi.</title>
        <authorList>
            <person name="Stajich J.E."/>
            <person name="Amses K."/>
            <person name="Simmons R."/>
            <person name="Seto K."/>
            <person name="Myers J."/>
            <person name="Bonds A."/>
            <person name="Quandt C.A."/>
            <person name="Barry K."/>
            <person name="Liu P."/>
            <person name="Grigoriev I."/>
            <person name="Longcore J.E."/>
            <person name="James T.Y."/>
        </authorList>
    </citation>
    <scope>NUCLEOTIDE SEQUENCE</scope>
    <source>
        <strain evidence="2">JEL0318</strain>
    </source>
</reference>
<proteinExistence type="predicted"/>
<dbReference type="AlphaFoldDB" id="A0AAD5X8R7"/>